<keyword evidence="6" id="KW-0723">Serine/threonine-protein kinase</keyword>
<keyword evidence="10 13" id="KW-0067">ATP-binding</keyword>
<dbReference type="GO" id="GO:0005634">
    <property type="term" value="C:nucleus"/>
    <property type="evidence" value="ECO:0007669"/>
    <property type="project" value="TreeGrafter"/>
</dbReference>
<dbReference type="PANTHER" id="PTHR24419:SF18">
    <property type="entry name" value="SERINE_THREONINE-PROTEIN KINASE HASPIN"/>
    <property type="match status" value="1"/>
</dbReference>
<dbReference type="InterPro" id="IPR011009">
    <property type="entry name" value="Kinase-like_dom_sf"/>
</dbReference>
<evidence type="ECO:0000256" key="2">
    <source>
        <dbReference type="ARBA" id="ARBA00004496"/>
    </source>
</evidence>
<dbReference type="EC" id="2.7.11.1" evidence="3"/>
<dbReference type="Gene3D" id="1.10.510.10">
    <property type="entry name" value="Transferase(Phosphotransferase) domain 1"/>
    <property type="match status" value="1"/>
</dbReference>
<organism evidence="16 17">
    <name type="scientific">Caenorhabditis angaria</name>
    <dbReference type="NCBI Taxonomy" id="860376"/>
    <lineage>
        <taxon>Eukaryota</taxon>
        <taxon>Metazoa</taxon>
        <taxon>Ecdysozoa</taxon>
        <taxon>Nematoda</taxon>
        <taxon>Chromadorea</taxon>
        <taxon>Rhabditida</taxon>
        <taxon>Rhabditina</taxon>
        <taxon>Rhabditomorpha</taxon>
        <taxon>Rhabditoidea</taxon>
        <taxon>Rhabditidae</taxon>
        <taxon>Peloderinae</taxon>
        <taxon>Caenorhabditis</taxon>
    </lineage>
</organism>
<evidence type="ECO:0000256" key="12">
    <source>
        <dbReference type="ARBA" id="ARBA00048679"/>
    </source>
</evidence>
<sequence length="496" mass="56527">MPRKNPPPPKTTQKRRGREIEITPENIQLTHEEGVNGERVSLRQKMTTNTFQSTVNITTRRKDVLPVWSGKQSGRPKKQPVVLAAIIDDEEDDDGHLGAVNDFDPCLEGPSRPTTAMTVHMDDEDDLPFYMANLTLGSDSSPFDQLLHVVGQTEPKKWTQFPRGTFTATNVKKLGEGAYGEVYATVMKGRRVAIKIVPIEADEAKPLFNGQYNGGKMPSCALVLPEVVVLKELSKLNNPTSNNSTPNFITVVDCYMVRGKYPTGLTKAWDMYADMKESLNDRPAGYSTDKQLYIAFVTANGGSDLESFIVSTENEVRSILCQLMLSLIVAENELEFEHRDLHLGNVLIEKVEKTDKLEYKLNANPISINSFGIKTNIIDFTLSRIKKDGTTVFFNLENDEEIFEGQNDLQFDVYRRMRFNNNRNWQDFHPTTNLYWIEYLANKLIEEPICPKNLLTPKRRKELKTIFKQLGRFRRCSETLQDANFYDKFYAGIIEK</sequence>
<dbReference type="GO" id="GO:0005524">
    <property type="term" value="F:ATP binding"/>
    <property type="evidence" value="ECO:0007669"/>
    <property type="project" value="UniProtKB-UniRule"/>
</dbReference>
<gene>
    <name evidence="16" type="ORF">CAMP_LOCUS12612</name>
</gene>
<evidence type="ECO:0000256" key="9">
    <source>
        <dbReference type="ARBA" id="ARBA00022777"/>
    </source>
</evidence>
<comment type="catalytic activity">
    <reaction evidence="12">
        <text>L-seryl-[protein] + ATP = O-phospho-L-seryl-[protein] + ADP + H(+)</text>
        <dbReference type="Rhea" id="RHEA:17989"/>
        <dbReference type="Rhea" id="RHEA-COMP:9863"/>
        <dbReference type="Rhea" id="RHEA-COMP:11604"/>
        <dbReference type="ChEBI" id="CHEBI:15378"/>
        <dbReference type="ChEBI" id="CHEBI:29999"/>
        <dbReference type="ChEBI" id="CHEBI:30616"/>
        <dbReference type="ChEBI" id="CHEBI:83421"/>
        <dbReference type="ChEBI" id="CHEBI:456216"/>
        <dbReference type="EC" id="2.7.11.1"/>
    </reaction>
</comment>
<evidence type="ECO:0000256" key="1">
    <source>
        <dbReference type="ARBA" id="ARBA00004286"/>
    </source>
</evidence>
<keyword evidence="8 13" id="KW-0547">Nucleotide-binding</keyword>
<evidence type="ECO:0000256" key="14">
    <source>
        <dbReference type="SAM" id="MobiDB-lite"/>
    </source>
</evidence>
<keyword evidence="4" id="KW-0158">Chromosome</keyword>
<evidence type="ECO:0000256" key="3">
    <source>
        <dbReference type="ARBA" id="ARBA00012513"/>
    </source>
</evidence>
<dbReference type="Gene3D" id="3.30.200.20">
    <property type="entry name" value="Phosphorylase Kinase, domain 1"/>
    <property type="match status" value="1"/>
</dbReference>
<evidence type="ECO:0000256" key="11">
    <source>
        <dbReference type="ARBA" id="ARBA00047899"/>
    </source>
</evidence>
<dbReference type="GO" id="GO:0072354">
    <property type="term" value="F:histone H3T3 kinase activity"/>
    <property type="evidence" value="ECO:0007669"/>
    <property type="project" value="TreeGrafter"/>
</dbReference>
<dbReference type="Pfam" id="PF12330">
    <property type="entry name" value="Haspin_kinase"/>
    <property type="match status" value="1"/>
</dbReference>
<dbReference type="SUPFAM" id="SSF56112">
    <property type="entry name" value="Protein kinase-like (PK-like)"/>
    <property type="match status" value="1"/>
</dbReference>
<keyword evidence="9" id="KW-0418">Kinase</keyword>
<evidence type="ECO:0000259" key="15">
    <source>
        <dbReference type="PROSITE" id="PS50011"/>
    </source>
</evidence>
<keyword evidence="7" id="KW-0808">Transferase</keyword>
<dbReference type="PANTHER" id="PTHR24419">
    <property type="entry name" value="INTERLEUKIN-1 RECEPTOR-ASSOCIATED KINASE"/>
    <property type="match status" value="1"/>
</dbReference>
<accession>A0A9P1IQ84</accession>
<dbReference type="FunFam" id="1.10.510.10:FF:000401">
    <property type="entry name" value="serine/threonine-protein kinase haspin"/>
    <property type="match status" value="1"/>
</dbReference>
<evidence type="ECO:0000256" key="6">
    <source>
        <dbReference type="ARBA" id="ARBA00022527"/>
    </source>
</evidence>
<feature type="domain" description="Protein kinase" evidence="15">
    <location>
        <begin position="168"/>
        <end position="496"/>
    </location>
</feature>
<dbReference type="GO" id="GO:0035556">
    <property type="term" value="P:intracellular signal transduction"/>
    <property type="evidence" value="ECO:0007669"/>
    <property type="project" value="TreeGrafter"/>
</dbReference>
<dbReference type="AlphaFoldDB" id="A0A9P1IQ84"/>
<dbReference type="InterPro" id="IPR000719">
    <property type="entry name" value="Prot_kinase_dom"/>
</dbReference>
<reference evidence="16" key="1">
    <citation type="submission" date="2022-11" db="EMBL/GenBank/DDBJ databases">
        <authorList>
            <person name="Kikuchi T."/>
        </authorList>
    </citation>
    <scope>NUCLEOTIDE SEQUENCE</scope>
    <source>
        <strain evidence="16">PS1010</strain>
    </source>
</reference>
<evidence type="ECO:0000256" key="5">
    <source>
        <dbReference type="ARBA" id="ARBA00022490"/>
    </source>
</evidence>
<keyword evidence="17" id="KW-1185">Reference proteome</keyword>
<dbReference type="SMART" id="SM00220">
    <property type="entry name" value="S_TKc"/>
    <property type="match status" value="1"/>
</dbReference>
<evidence type="ECO:0000256" key="7">
    <source>
        <dbReference type="ARBA" id="ARBA00022679"/>
    </source>
</evidence>
<dbReference type="InterPro" id="IPR017441">
    <property type="entry name" value="Protein_kinase_ATP_BS"/>
</dbReference>
<dbReference type="GO" id="GO:0005694">
    <property type="term" value="C:chromosome"/>
    <property type="evidence" value="ECO:0007669"/>
    <property type="project" value="UniProtKB-SubCell"/>
</dbReference>
<dbReference type="OrthoDB" id="21018at2759"/>
<dbReference type="SMART" id="SM01331">
    <property type="entry name" value="DUF3635"/>
    <property type="match status" value="1"/>
</dbReference>
<dbReference type="PROSITE" id="PS50011">
    <property type="entry name" value="PROTEIN_KINASE_DOM"/>
    <property type="match status" value="1"/>
</dbReference>
<name>A0A9P1IQ84_9PELO</name>
<dbReference type="Proteomes" id="UP001152747">
    <property type="component" value="Unassembled WGS sequence"/>
</dbReference>
<dbReference type="InterPro" id="IPR024604">
    <property type="entry name" value="GSG2_C"/>
</dbReference>
<evidence type="ECO:0000313" key="17">
    <source>
        <dbReference type="Proteomes" id="UP001152747"/>
    </source>
</evidence>
<keyword evidence="5" id="KW-0963">Cytoplasm</keyword>
<dbReference type="GO" id="GO:0000278">
    <property type="term" value="P:mitotic cell cycle"/>
    <property type="evidence" value="ECO:0007669"/>
    <property type="project" value="TreeGrafter"/>
</dbReference>
<feature type="region of interest" description="Disordered" evidence="14">
    <location>
        <begin position="1"/>
        <end position="20"/>
    </location>
</feature>
<feature type="compositionally biased region" description="Pro residues" evidence="14">
    <location>
        <begin position="1"/>
        <end position="10"/>
    </location>
</feature>
<comment type="catalytic activity">
    <reaction evidence="11">
        <text>L-threonyl-[protein] + ATP = O-phospho-L-threonyl-[protein] + ADP + H(+)</text>
        <dbReference type="Rhea" id="RHEA:46608"/>
        <dbReference type="Rhea" id="RHEA-COMP:11060"/>
        <dbReference type="Rhea" id="RHEA-COMP:11605"/>
        <dbReference type="ChEBI" id="CHEBI:15378"/>
        <dbReference type="ChEBI" id="CHEBI:30013"/>
        <dbReference type="ChEBI" id="CHEBI:30616"/>
        <dbReference type="ChEBI" id="CHEBI:61977"/>
        <dbReference type="ChEBI" id="CHEBI:456216"/>
        <dbReference type="EC" id="2.7.11.1"/>
    </reaction>
</comment>
<evidence type="ECO:0000256" key="8">
    <source>
        <dbReference type="ARBA" id="ARBA00022741"/>
    </source>
</evidence>
<dbReference type="GO" id="GO:0005737">
    <property type="term" value="C:cytoplasm"/>
    <property type="evidence" value="ECO:0007669"/>
    <property type="project" value="UniProtKB-SubCell"/>
</dbReference>
<evidence type="ECO:0000256" key="4">
    <source>
        <dbReference type="ARBA" id="ARBA00022454"/>
    </source>
</evidence>
<dbReference type="PROSITE" id="PS00107">
    <property type="entry name" value="PROTEIN_KINASE_ATP"/>
    <property type="match status" value="1"/>
</dbReference>
<feature type="binding site" evidence="13">
    <location>
        <position position="195"/>
    </location>
    <ligand>
        <name>ATP</name>
        <dbReference type="ChEBI" id="CHEBI:30616"/>
    </ligand>
</feature>
<comment type="caution">
    <text evidence="16">The sequence shown here is derived from an EMBL/GenBank/DDBJ whole genome shotgun (WGS) entry which is preliminary data.</text>
</comment>
<protein>
    <recommendedName>
        <fullName evidence="3">non-specific serine/threonine protein kinase</fullName>
        <ecNumber evidence="3">2.7.11.1</ecNumber>
    </recommendedName>
</protein>
<proteinExistence type="predicted"/>
<evidence type="ECO:0000256" key="10">
    <source>
        <dbReference type="ARBA" id="ARBA00022840"/>
    </source>
</evidence>
<evidence type="ECO:0000313" key="16">
    <source>
        <dbReference type="EMBL" id="CAI5449975.1"/>
    </source>
</evidence>
<evidence type="ECO:0000256" key="13">
    <source>
        <dbReference type="PROSITE-ProRule" id="PRU10141"/>
    </source>
</evidence>
<comment type="subcellular location">
    <subcellularLocation>
        <location evidence="1">Chromosome</location>
    </subcellularLocation>
    <subcellularLocation>
        <location evidence="2">Cytoplasm</location>
    </subcellularLocation>
</comment>
<dbReference type="EMBL" id="CANHGI010000005">
    <property type="protein sequence ID" value="CAI5449975.1"/>
    <property type="molecule type" value="Genomic_DNA"/>
</dbReference>